<feature type="region of interest" description="Disordered" evidence="1">
    <location>
        <begin position="231"/>
        <end position="250"/>
    </location>
</feature>
<feature type="compositionally biased region" description="Acidic residues" evidence="1">
    <location>
        <begin position="74"/>
        <end position="93"/>
    </location>
</feature>
<reference evidence="2 3" key="1">
    <citation type="submission" date="2024-08" db="EMBL/GenBank/DDBJ databases">
        <authorList>
            <person name="Cucini C."/>
            <person name="Frati F."/>
        </authorList>
    </citation>
    <scope>NUCLEOTIDE SEQUENCE [LARGE SCALE GENOMIC DNA]</scope>
</reference>
<feature type="compositionally biased region" description="Polar residues" evidence="1">
    <location>
        <begin position="57"/>
        <end position="66"/>
    </location>
</feature>
<dbReference type="Proteomes" id="UP001642540">
    <property type="component" value="Unassembled WGS sequence"/>
</dbReference>
<evidence type="ECO:0000256" key="1">
    <source>
        <dbReference type="SAM" id="MobiDB-lite"/>
    </source>
</evidence>
<feature type="region of interest" description="Disordered" evidence="1">
    <location>
        <begin position="55"/>
        <end position="120"/>
    </location>
</feature>
<feature type="compositionally biased region" description="Low complexity" evidence="1">
    <location>
        <begin position="306"/>
        <end position="321"/>
    </location>
</feature>
<name>A0ABP1RB25_9HEXA</name>
<gene>
    <name evidence="2" type="ORF">ODALV1_LOCUS20857</name>
</gene>
<evidence type="ECO:0000313" key="2">
    <source>
        <dbReference type="EMBL" id="CAL8125107.1"/>
    </source>
</evidence>
<keyword evidence="3" id="KW-1185">Reference proteome</keyword>
<organism evidence="2 3">
    <name type="scientific">Orchesella dallaii</name>
    <dbReference type="NCBI Taxonomy" id="48710"/>
    <lineage>
        <taxon>Eukaryota</taxon>
        <taxon>Metazoa</taxon>
        <taxon>Ecdysozoa</taxon>
        <taxon>Arthropoda</taxon>
        <taxon>Hexapoda</taxon>
        <taxon>Collembola</taxon>
        <taxon>Entomobryomorpha</taxon>
        <taxon>Entomobryoidea</taxon>
        <taxon>Orchesellidae</taxon>
        <taxon>Orchesellinae</taxon>
        <taxon>Orchesella</taxon>
    </lineage>
</organism>
<evidence type="ECO:0000313" key="3">
    <source>
        <dbReference type="Proteomes" id="UP001642540"/>
    </source>
</evidence>
<comment type="caution">
    <text evidence="2">The sequence shown here is derived from an EMBL/GenBank/DDBJ whole genome shotgun (WGS) entry which is preliminary data.</text>
</comment>
<proteinExistence type="predicted"/>
<feature type="compositionally biased region" description="Polar residues" evidence="1">
    <location>
        <begin position="386"/>
        <end position="397"/>
    </location>
</feature>
<protein>
    <submittedName>
        <fullName evidence="2">Uncharacterized protein</fullName>
    </submittedName>
</protein>
<dbReference type="EMBL" id="CAXLJM020000069">
    <property type="protein sequence ID" value="CAL8125107.1"/>
    <property type="molecule type" value="Genomic_DNA"/>
</dbReference>
<accession>A0ABP1RB25</accession>
<feature type="compositionally biased region" description="Acidic residues" evidence="1">
    <location>
        <begin position="101"/>
        <end position="115"/>
    </location>
</feature>
<feature type="region of interest" description="Disordered" evidence="1">
    <location>
        <begin position="264"/>
        <end position="336"/>
    </location>
</feature>
<sequence>MAEISESTVEEAVTTEAEEVNNVDAVVEEKKEVLVTKEEVDNVEADVEEKKEVIEVTNSEKPSNANKVEKNVEDETAIAEAGDDDGAEPSEVEEGIKDTSDELPETEEAADENGDNDGFLVLEEDDMDDSIEMDADEADEDGVNGDTAEGTADETMEEANMMKGEVAETDEQQVLDSDCCNHASENVMLRSAVLELSERLGLLEEFIEVEYEERFGKFLKNRERLVDIMGLGGPQDVTTTPVDGKRNSKSSELVGLLKVIKAQASTSNSDKSRGTRIPTSTSSNQPRKDGSSSSRGGNTRNRDFKSNQNSSPSKSNSHQSPRAGGSITLPSKGDSHSSSAKNLKACKCCFLTDHLLAQCPYRGKRPFEIRKEIQKRKQTYYDSDRGSSSSITKVRRT</sequence>
<feature type="region of interest" description="Disordered" evidence="1">
    <location>
        <begin position="378"/>
        <end position="397"/>
    </location>
</feature>